<keyword evidence="5" id="KW-1185">Reference proteome</keyword>
<feature type="compositionally biased region" description="Basic and acidic residues" evidence="2">
    <location>
        <begin position="477"/>
        <end position="517"/>
    </location>
</feature>
<comment type="similarity">
    <text evidence="1">Belongs to the peptidase C19 family.</text>
</comment>
<feature type="compositionally biased region" description="Basic and acidic residues" evidence="2">
    <location>
        <begin position="619"/>
        <end position="634"/>
    </location>
</feature>
<keyword evidence="1" id="KW-0788">Thiol protease</keyword>
<proteinExistence type="inferred from homology"/>
<accession>A0A8C7Y969</accession>
<dbReference type="InterPro" id="IPR038765">
    <property type="entry name" value="Papain-like_cys_pep_sf"/>
</dbReference>
<dbReference type="InterPro" id="IPR001394">
    <property type="entry name" value="Peptidase_C19_UCH"/>
</dbReference>
<dbReference type="GeneTree" id="ENSGT00940000174852"/>
<feature type="compositionally biased region" description="Basic and acidic residues" evidence="2">
    <location>
        <begin position="376"/>
        <end position="389"/>
    </location>
</feature>
<dbReference type="InterPro" id="IPR050164">
    <property type="entry name" value="Peptidase_C19"/>
</dbReference>
<dbReference type="SUPFAM" id="SSF54001">
    <property type="entry name" value="Cysteine proteinases"/>
    <property type="match status" value="1"/>
</dbReference>
<evidence type="ECO:0000313" key="4">
    <source>
        <dbReference type="Ensembl" id="ENSOSIP00000025233.1"/>
    </source>
</evidence>
<name>A0A8C7Y969_9TELE</name>
<dbReference type="GO" id="GO:0006508">
    <property type="term" value="P:proteolysis"/>
    <property type="evidence" value="ECO:0007669"/>
    <property type="project" value="UniProtKB-KW"/>
</dbReference>
<dbReference type="GO" id="GO:0005634">
    <property type="term" value="C:nucleus"/>
    <property type="evidence" value="ECO:0007669"/>
    <property type="project" value="TreeGrafter"/>
</dbReference>
<dbReference type="PROSITE" id="PS00973">
    <property type="entry name" value="USP_2"/>
    <property type="match status" value="1"/>
</dbReference>
<keyword evidence="1" id="KW-0378">Hydrolase</keyword>
<sequence>MVRSDLVYLNKLKSLISCWLIRFLLLNSFPVQPMVDLQLFLFVSVFLFFCRCCLSKLNMSRICKTFPEALSAINPFRYHGLKNHGATCYLNSVLQVLFMTEDFREAVNSSSKSEFIDHHLKDLFKNLLTQTSDSSSIIQALGIERVYEQQDAAEYCQKILRMTSPNAAKIFHGQMTERTTCLSCQKQDDTDVPFWLLPLSLVNSGSDNSVDGNIENFFRISSFSGKNQIYCEKCDKKSDATSVSVVKHHPDVLILLLKRFIFCYNYMTYIKVNLPVEVPYSLRIPENQTYELYAVIDHFGDLRSGHYSSRIRSQPDSGWYQFNDNSVTALGCCKLSKNGDKEKSKSAYLLFYRKKDIENSLASNGGSSSAISEDPGAEKPAHSADKEKLLPPGVSLKAQNSAKNEPVGLDEIKLSDNYMTEPKLNDDVCKEDGLRRTDVEKEKKEKHQTENLQQHSDQSEGEGFRNVNRAKHPSIRLNEERDAAKPADFDGEVNDKRMKTDMQEEGEEGVKGYRITETRNAPGVQDRQFAEDDQRCERTNSWLYLDPLQEEEGRAQEDEDPKVRPSQETFFMSKPVEVLNKRKLPADLTNPEQMCAKKKPNNPSVNLENGKHPGLQQSRKAENQRDERWEKSELEGFQAGSGIQEVTDGRPSPKQMNVLVLEEEEQFISIVGKKIIVKVIEETLYSSIKTYHGHNQ</sequence>
<dbReference type="Proteomes" id="UP000694383">
    <property type="component" value="Unplaced"/>
</dbReference>
<dbReference type="PROSITE" id="PS00972">
    <property type="entry name" value="USP_1"/>
    <property type="match status" value="1"/>
</dbReference>
<dbReference type="Pfam" id="PF00443">
    <property type="entry name" value="UCH"/>
    <property type="match status" value="1"/>
</dbReference>
<reference evidence="4" key="1">
    <citation type="submission" date="2025-08" db="UniProtKB">
        <authorList>
            <consortium name="Ensembl"/>
        </authorList>
    </citation>
    <scope>IDENTIFICATION</scope>
</reference>
<dbReference type="PANTHER" id="PTHR24006">
    <property type="entry name" value="UBIQUITIN CARBOXYL-TERMINAL HYDROLASE"/>
    <property type="match status" value="1"/>
</dbReference>
<dbReference type="AlphaFoldDB" id="A0A8C7Y969"/>
<feature type="region of interest" description="Disordered" evidence="2">
    <location>
        <begin position="439"/>
        <end position="652"/>
    </location>
</feature>
<dbReference type="PANTHER" id="PTHR24006:SF899">
    <property type="entry name" value="UBIQUITIN CARBOXYL-TERMINAL HYDROLASE"/>
    <property type="match status" value="1"/>
</dbReference>
<dbReference type="EC" id="3.4.19.12" evidence="1"/>
<feature type="compositionally biased region" description="Basic and acidic residues" evidence="2">
    <location>
        <begin position="551"/>
        <end position="565"/>
    </location>
</feature>
<feature type="compositionally biased region" description="Basic and acidic residues" evidence="2">
    <location>
        <begin position="528"/>
        <end position="538"/>
    </location>
</feature>
<dbReference type="InterPro" id="IPR028889">
    <property type="entry name" value="USP"/>
</dbReference>
<feature type="domain" description="USP" evidence="3">
    <location>
        <begin position="79"/>
        <end position="355"/>
    </location>
</feature>
<evidence type="ECO:0000256" key="2">
    <source>
        <dbReference type="SAM" id="MobiDB-lite"/>
    </source>
</evidence>
<evidence type="ECO:0000256" key="1">
    <source>
        <dbReference type="RuleBase" id="RU366025"/>
    </source>
</evidence>
<feature type="compositionally biased region" description="Basic and acidic residues" evidence="2">
    <location>
        <begin position="439"/>
        <end position="449"/>
    </location>
</feature>
<keyword evidence="1" id="KW-0645">Protease</keyword>
<protein>
    <recommendedName>
        <fullName evidence="1">Ubiquitin carboxyl-terminal hydrolase</fullName>
        <ecNumber evidence="1">3.4.19.12</ecNumber>
    </recommendedName>
</protein>
<organism evidence="4 5">
    <name type="scientific">Oryzias sinensis</name>
    <name type="common">Chinese medaka</name>
    <dbReference type="NCBI Taxonomy" id="183150"/>
    <lineage>
        <taxon>Eukaryota</taxon>
        <taxon>Metazoa</taxon>
        <taxon>Chordata</taxon>
        <taxon>Craniata</taxon>
        <taxon>Vertebrata</taxon>
        <taxon>Euteleostomi</taxon>
        <taxon>Actinopterygii</taxon>
        <taxon>Neopterygii</taxon>
        <taxon>Teleostei</taxon>
        <taxon>Neoteleostei</taxon>
        <taxon>Acanthomorphata</taxon>
        <taxon>Ovalentaria</taxon>
        <taxon>Atherinomorphae</taxon>
        <taxon>Beloniformes</taxon>
        <taxon>Adrianichthyidae</taxon>
        <taxon>Oryziinae</taxon>
        <taxon>Oryzias</taxon>
    </lineage>
</organism>
<dbReference type="GO" id="GO:0016579">
    <property type="term" value="P:protein deubiquitination"/>
    <property type="evidence" value="ECO:0007669"/>
    <property type="project" value="InterPro"/>
</dbReference>
<dbReference type="InterPro" id="IPR018200">
    <property type="entry name" value="USP_CS"/>
</dbReference>
<reference evidence="4" key="2">
    <citation type="submission" date="2025-09" db="UniProtKB">
        <authorList>
            <consortium name="Ensembl"/>
        </authorList>
    </citation>
    <scope>IDENTIFICATION</scope>
</reference>
<evidence type="ECO:0000313" key="5">
    <source>
        <dbReference type="Proteomes" id="UP000694383"/>
    </source>
</evidence>
<dbReference type="Ensembl" id="ENSOSIT00000026620.1">
    <property type="protein sequence ID" value="ENSOSIP00000025233.1"/>
    <property type="gene ID" value="ENSOSIG00000013226.1"/>
</dbReference>
<feature type="region of interest" description="Disordered" evidence="2">
    <location>
        <begin position="362"/>
        <end position="409"/>
    </location>
</feature>
<dbReference type="GO" id="GO:0004843">
    <property type="term" value="F:cysteine-type deubiquitinase activity"/>
    <property type="evidence" value="ECO:0007669"/>
    <property type="project" value="UniProtKB-UniRule"/>
</dbReference>
<dbReference type="Gene3D" id="3.90.70.10">
    <property type="entry name" value="Cysteine proteinases"/>
    <property type="match status" value="1"/>
</dbReference>
<dbReference type="PROSITE" id="PS50235">
    <property type="entry name" value="USP_3"/>
    <property type="match status" value="1"/>
</dbReference>
<keyword evidence="1" id="KW-0833">Ubl conjugation pathway</keyword>
<evidence type="ECO:0000259" key="3">
    <source>
        <dbReference type="PROSITE" id="PS50235"/>
    </source>
</evidence>
<feature type="compositionally biased region" description="Low complexity" evidence="2">
    <location>
        <begin position="362"/>
        <end position="372"/>
    </location>
</feature>
<dbReference type="CDD" id="cd02257">
    <property type="entry name" value="Peptidase_C19"/>
    <property type="match status" value="1"/>
</dbReference>
<comment type="catalytic activity">
    <reaction evidence="1">
        <text>Thiol-dependent hydrolysis of ester, thioester, amide, peptide and isopeptide bonds formed by the C-terminal Gly of ubiquitin (a 76-residue protein attached to proteins as an intracellular targeting signal).</text>
        <dbReference type="EC" id="3.4.19.12"/>
    </reaction>
</comment>
<dbReference type="GO" id="GO:0005829">
    <property type="term" value="C:cytosol"/>
    <property type="evidence" value="ECO:0007669"/>
    <property type="project" value="TreeGrafter"/>
</dbReference>